<dbReference type="InterPro" id="IPR051105">
    <property type="entry name" value="WWC/KIBRA_Hippo_Reg"/>
</dbReference>
<comment type="caution">
    <text evidence="2">The sequence shown here is derived from an EMBL/GenBank/DDBJ whole genome shotgun (WGS) entry which is preliminary data.</text>
</comment>
<reference evidence="2" key="1">
    <citation type="submission" date="2023-10" db="EMBL/GenBank/DDBJ databases">
        <title>Chromosome-level genome of the transformable northern wattle, Acacia crassicarpa.</title>
        <authorList>
            <person name="Massaro I."/>
            <person name="Sinha N.R."/>
            <person name="Poethig S."/>
            <person name="Leichty A.R."/>
        </authorList>
    </citation>
    <scope>NUCLEOTIDE SEQUENCE</scope>
    <source>
        <strain evidence="2">Acra3RX</strain>
        <tissue evidence="2">Leaf</tissue>
    </source>
</reference>
<evidence type="ECO:0000313" key="2">
    <source>
        <dbReference type="EMBL" id="KAK4276812.1"/>
    </source>
</evidence>
<keyword evidence="3" id="KW-1185">Reference proteome</keyword>
<dbReference type="EMBL" id="JAWXYG010000003">
    <property type="protein sequence ID" value="KAK4276812.1"/>
    <property type="molecule type" value="Genomic_DNA"/>
</dbReference>
<organism evidence="2 3">
    <name type="scientific">Acacia crassicarpa</name>
    <name type="common">northern wattle</name>
    <dbReference type="NCBI Taxonomy" id="499986"/>
    <lineage>
        <taxon>Eukaryota</taxon>
        <taxon>Viridiplantae</taxon>
        <taxon>Streptophyta</taxon>
        <taxon>Embryophyta</taxon>
        <taxon>Tracheophyta</taxon>
        <taxon>Spermatophyta</taxon>
        <taxon>Magnoliopsida</taxon>
        <taxon>eudicotyledons</taxon>
        <taxon>Gunneridae</taxon>
        <taxon>Pentapetalae</taxon>
        <taxon>rosids</taxon>
        <taxon>fabids</taxon>
        <taxon>Fabales</taxon>
        <taxon>Fabaceae</taxon>
        <taxon>Caesalpinioideae</taxon>
        <taxon>mimosoid clade</taxon>
        <taxon>Acacieae</taxon>
        <taxon>Acacia</taxon>
    </lineage>
</organism>
<dbReference type="Proteomes" id="UP001293593">
    <property type="component" value="Unassembled WGS sequence"/>
</dbReference>
<feature type="compositionally biased region" description="Basic and acidic residues" evidence="1">
    <location>
        <begin position="13"/>
        <end position="28"/>
    </location>
</feature>
<name>A0AAE1JYN6_9FABA</name>
<sequence length="186" mass="21060">MVSFHKALAESPRNTELEASSKKRKWEDQSLPVEFFNAQTEAEKRKSTSDNRQLYPSSRINMNMPEDPKNSPAPPSSTQISLDLGLNLTFDQSQGNRSGNYSINKKQNSSSPKSFRGQDIYGTESSEYKKDSSEGEHREMVATVCMRCHMLVMLRKSSPACPNCKFMHPPDQNTPTFLKRKCSLLC</sequence>
<feature type="compositionally biased region" description="Polar residues" evidence="1">
    <location>
        <begin position="50"/>
        <end position="61"/>
    </location>
</feature>
<dbReference type="PANTHER" id="PTHR14791">
    <property type="entry name" value="BOMB/KIRA PROTEINS"/>
    <property type="match status" value="1"/>
</dbReference>
<feature type="compositionally biased region" description="Basic and acidic residues" evidence="1">
    <location>
        <begin position="126"/>
        <end position="136"/>
    </location>
</feature>
<gene>
    <name evidence="2" type="ORF">QN277_014918</name>
</gene>
<accession>A0AAE1JYN6</accession>
<protein>
    <submittedName>
        <fullName evidence="2">Uncharacterized protein</fullName>
    </submittedName>
</protein>
<feature type="compositionally biased region" description="Polar residues" evidence="1">
    <location>
        <begin position="89"/>
        <end position="113"/>
    </location>
</feature>
<dbReference type="AlphaFoldDB" id="A0AAE1JYN6"/>
<feature type="region of interest" description="Disordered" evidence="1">
    <location>
        <begin position="1"/>
        <end position="136"/>
    </location>
</feature>
<dbReference type="PANTHER" id="PTHR14791:SF42">
    <property type="entry name" value="F16L1.2 PROTEIN"/>
    <property type="match status" value="1"/>
</dbReference>
<evidence type="ECO:0000313" key="3">
    <source>
        <dbReference type="Proteomes" id="UP001293593"/>
    </source>
</evidence>
<evidence type="ECO:0000256" key="1">
    <source>
        <dbReference type="SAM" id="MobiDB-lite"/>
    </source>
</evidence>
<proteinExistence type="predicted"/>